<comment type="caution">
    <text evidence="1">The sequence shown here is derived from an EMBL/GenBank/DDBJ whole genome shotgun (WGS) entry which is preliminary data.</text>
</comment>
<evidence type="ECO:0000313" key="2">
    <source>
        <dbReference type="Proteomes" id="UP001055879"/>
    </source>
</evidence>
<reference evidence="1 2" key="2">
    <citation type="journal article" date="2022" name="Mol. Ecol. Resour.">
        <title>The genomes of chicory, endive, great burdock and yacon provide insights into Asteraceae paleo-polyploidization history and plant inulin production.</title>
        <authorList>
            <person name="Fan W."/>
            <person name="Wang S."/>
            <person name="Wang H."/>
            <person name="Wang A."/>
            <person name="Jiang F."/>
            <person name="Liu H."/>
            <person name="Zhao H."/>
            <person name="Xu D."/>
            <person name="Zhang Y."/>
        </authorList>
    </citation>
    <scope>NUCLEOTIDE SEQUENCE [LARGE SCALE GENOMIC DNA]</scope>
    <source>
        <strain evidence="2">cv. Niubang</strain>
    </source>
</reference>
<sequence>MAFTMSNTKTTPSSSPETQARSIDSVTTQLQLAHHHQSTTDLHKEAVLRRIRYHKCLRKLKGTFESLVNKSPSDAYEKWLEPNDAFTSP</sequence>
<reference evidence="2" key="1">
    <citation type="journal article" date="2022" name="Mol. Ecol. Resour.">
        <title>The genomes of chicory, endive, great burdock and yacon provide insights into Asteraceae palaeo-polyploidization history and plant inulin production.</title>
        <authorList>
            <person name="Fan W."/>
            <person name="Wang S."/>
            <person name="Wang H."/>
            <person name="Wang A."/>
            <person name="Jiang F."/>
            <person name="Liu H."/>
            <person name="Zhao H."/>
            <person name="Xu D."/>
            <person name="Zhang Y."/>
        </authorList>
    </citation>
    <scope>NUCLEOTIDE SEQUENCE [LARGE SCALE GENOMIC DNA]</scope>
    <source>
        <strain evidence="2">cv. Niubang</strain>
    </source>
</reference>
<organism evidence="1 2">
    <name type="scientific">Arctium lappa</name>
    <name type="common">Greater burdock</name>
    <name type="synonym">Lappa major</name>
    <dbReference type="NCBI Taxonomy" id="4217"/>
    <lineage>
        <taxon>Eukaryota</taxon>
        <taxon>Viridiplantae</taxon>
        <taxon>Streptophyta</taxon>
        <taxon>Embryophyta</taxon>
        <taxon>Tracheophyta</taxon>
        <taxon>Spermatophyta</taxon>
        <taxon>Magnoliopsida</taxon>
        <taxon>eudicotyledons</taxon>
        <taxon>Gunneridae</taxon>
        <taxon>Pentapetalae</taxon>
        <taxon>asterids</taxon>
        <taxon>campanulids</taxon>
        <taxon>Asterales</taxon>
        <taxon>Asteraceae</taxon>
        <taxon>Carduoideae</taxon>
        <taxon>Cardueae</taxon>
        <taxon>Arctiinae</taxon>
        <taxon>Arctium</taxon>
    </lineage>
</organism>
<keyword evidence="2" id="KW-1185">Reference proteome</keyword>
<proteinExistence type="predicted"/>
<gene>
    <name evidence="1" type="ORF">L6452_03803</name>
</gene>
<name>A0ACB9FMN1_ARCLA</name>
<evidence type="ECO:0000313" key="1">
    <source>
        <dbReference type="EMBL" id="KAI3772613.1"/>
    </source>
</evidence>
<dbReference type="Proteomes" id="UP001055879">
    <property type="component" value="Linkage Group LG01"/>
</dbReference>
<dbReference type="EMBL" id="CM042047">
    <property type="protein sequence ID" value="KAI3772613.1"/>
    <property type="molecule type" value="Genomic_DNA"/>
</dbReference>
<protein>
    <submittedName>
        <fullName evidence="1">Uncharacterized protein</fullName>
    </submittedName>
</protein>
<accession>A0ACB9FMN1</accession>